<dbReference type="InterPro" id="IPR002539">
    <property type="entry name" value="MaoC-like_dom"/>
</dbReference>
<accession>A0AAQ2ISW7</accession>
<reference evidence="2 3" key="1">
    <citation type="submission" date="2017-12" db="EMBL/GenBank/DDBJ databases">
        <authorList>
            <person name="Paulsen S."/>
            <person name="Gram L.K."/>
        </authorList>
    </citation>
    <scope>NUCLEOTIDE SEQUENCE [LARGE SCALE GENOMIC DNA]</scope>
    <source>
        <strain evidence="2 3">S1607</strain>
    </source>
</reference>
<gene>
    <name evidence="2" type="ORF">CWB74_09815</name>
</gene>
<dbReference type="EMBL" id="PNEL01000023">
    <property type="protein sequence ID" value="TMN77800.1"/>
    <property type="molecule type" value="Genomic_DNA"/>
</dbReference>
<organism evidence="2 3">
    <name type="scientific">Pseudoalteromonas piscicida</name>
    <dbReference type="NCBI Taxonomy" id="43662"/>
    <lineage>
        <taxon>Bacteria</taxon>
        <taxon>Pseudomonadati</taxon>
        <taxon>Pseudomonadota</taxon>
        <taxon>Gammaproteobacteria</taxon>
        <taxon>Alteromonadales</taxon>
        <taxon>Pseudoalteromonadaceae</taxon>
        <taxon>Pseudoalteromonas</taxon>
    </lineage>
</organism>
<dbReference type="GO" id="GO:0006633">
    <property type="term" value="P:fatty acid biosynthetic process"/>
    <property type="evidence" value="ECO:0007669"/>
    <property type="project" value="InterPro"/>
</dbReference>
<dbReference type="Pfam" id="PF01575">
    <property type="entry name" value="MaoC_dehydratas"/>
    <property type="match status" value="1"/>
</dbReference>
<dbReference type="RefSeq" id="WP_017219267.1">
    <property type="nucleotide sequence ID" value="NZ_JASGWW010000002.1"/>
</dbReference>
<protein>
    <submittedName>
        <fullName evidence="2">3-hydroxybutyryl-CoA dehydratase</fullName>
    </submittedName>
</protein>
<evidence type="ECO:0000313" key="2">
    <source>
        <dbReference type="EMBL" id="TMN77800.1"/>
    </source>
</evidence>
<dbReference type="PANTHER" id="PTHR43437:SF3">
    <property type="entry name" value="HYDROXYACYL-THIOESTER DEHYDRATASE TYPE 2, MITOCHONDRIAL"/>
    <property type="match status" value="1"/>
</dbReference>
<sequence>MHTLISTPFDELHLGKKVTLYKKVTESDVELFAQVSGDCNPLHLDEVFAQQSVFKTRVAHGMLSGALISAALAMAMPGPGSIYLGQDLAFLGAVKIDEVIRIELTVREKIGINKVRIETNIFNSDNRKVVAGNAQSYVSSDQHSIEVKAFPFSYIGIV</sequence>
<evidence type="ECO:0000313" key="3">
    <source>
        <dbReference type="Proteomes" id="UP000305423"/>
    </source>
</evidence>
<dbReference type="PRINTS" id="PR01483">
    <property type="entry name" value="FASYNTHASE"/>
</dbReference>
<dbReference type="InterPro" id="IPR003965">
    <property type="entry name" value="Fatty_acid_synthase"/>
</dbReference>
<dbReference type="InterPro" id="IPR029069">
    <property type="entry name" value="HotDog_dom_sf"/>
</dbReference>
<dbReference type="AlphaFoldDB" id="A0AAQ2ISW7"/>
<dbReference type="CDD" id="cd03449">
    <property type="entry name" value="R_hydratase"/>
    <property type="match status" value="1"/>
</dbReference>
<dbReference type="GeneID" id="98335458"/>
<comment type="caution">
    <text evidence="2">The sequence shown here is derived from an EMBL/GenBank/DDBJ whole genome shotgun (WGS) entry which is preliminary data.</text>
</comment>
<dbReference type="GO" id="GO:0005835">
    <property type="term" value="C:fatty acid synthase complex"/>
    <property type="evidence" value="ECO:0007669"/>
    <property type="project" value="InterPro"/>
</dbReference>
<dbReference type="Gene3D" id="3.10.129.10">
    <property type="entry name" value="Hotdog Thioesterase"/>
    <property type="match status" value="1"/>
</dbReference>
<name>A0AAQ2ISW7_PSEO7</name>
<dbReference type="SUPFAM" id="SSF54637">
    <property type="entry name" value="Thioesterase/thiol ester dehydrase-isomerase"/>
    <property type="match status" value="1"/>
</dbReference>
<dbReference type="Proteomes" id="UP000305423">
    <property type="component" value="Unassembled WGS sequence"/>
</dbReference>
<proteinExistence type="predicted"/>
<dbReference type="GO" id="GO:0019171">
    <property type="term" value="F:(3R)-hydroxyacyl-[acyl-carrier-protein] dehydratase activity"/>
    <property type="evidence" value="ECO:0007669"/>
    <property type="project" value="TreeGrafter"/>
</dbReference>
<evidence type="ECO:0000259" key="1">
    <source>
        <dbReference type="Pfam" id="PF01575"/>
    </source>
</evidence>
<reference evidence="3" key="2">
    <citation type="submission" date="2019-06" db="EMBL/GenBank/DDBJ databases">
        <title>Co-occurence of chitin degradation, pigmentation and bioactivity in marine Pseudoalteromonas.</title>
        <authorList>
            <person name="Sonnenschein E.C."/>
            <person name="Bech P.K."/>
        </authorList>
    </citation>
    <scope>NUCLEOTIDE SEQUENCE [LARGE SCALE GENOMIC DNA]</scope>
    <source>
        <strain evidence="3">S1607</strain>
    </source>
</reference>
<dbReference type="GO" id="GO:0004312">
    <property type="term" value="F:fatty acid synthase activity"/>
    <property type="evidence" value="ECO:0007669"/>
    <property type="project" value="InterPro"/>
</dbReference>
<dbReference type="PANTHER" id="PTHR43437">
    <property type="entry name" value="HYDROXYACYL-THIOESTER DEHYDRATASE TYPE 2, MITOCHONDRIAL-RELATED"/>
    <property type="match status" value="1"/>
</dbReference>
<feature type="domain" description="MaoC-like" evidence="1">
    <location>
        <begin position="22"/>
        <end position="115"/>
    </location>
</feature>
<dbReference type="InterPro" id="IPR050965">
    <property type="entry name" value="UPF0336/Enoyl-CoA_hydratase"/>
</dbReference>